<evidence type="ECO:0000256" key="2">
    <source>
        <dbReference type="ARBA" id="ARBA00023065"/>
    </source>
</evidence>
<keyword evidence="6" id="KW-1133">Transmembrane helix</keyword>
<dbReference type="AlphaFoldDB" id="A0AB34K5P2"/>
<evidence type="ECO:0000256" key="5">
    <source>
        <dbReference type="SAM" id="MobiDB-lite"/>
    </source>
</evidence>
<dbReference type="GO" id="GO:0051480">
    <property type="term" value="P:regulation of cytosolic calcium ion concentration"/>
    <property type="evidence" value="ECO:0007669"/>
    <property type="project" value="TreeGrafter"/>
</dbReference>
<feature type="transmembrane region" description="Helical" evidence="6">
    <location>
        <begin position="672"/>
        <end position="693"/>
    </location>
</feature>
<feature type="region of interest" description="Disordered" evidence="5">
    <location>
        <begin position="1"/>
        <end position="22"/>
    </location>
</feature>
<keyword evidence="2" id="KW-0406">Ion transport</keyword>
<feature type="compositionally biased region" description="Basic and acidic residues" evidence="5">
    <location>
        <begin position="1112"/>
        <end position="1132"/>
    </location>
</feature>
<proteinExistence type="predicted"/>
<feature type="region of interest" description="Disordered" evidence="5">
    <location>
        <begin position="1112"/>
        <end position="1171"/>
    </location>
</feature>
<evidence type="ECO:0000256" key="4">
    <source>
        <dbReference type="PROSITE-ProRule" id="PRU00023"/>
    </source>
</evidence>
<dbReference type="PROSITE" id="PS50088">
    <property type="entry name" value="ANK_REPEAT"/>
    <property type="match status" value="2"/>
</dbReference>
<dbReference type="GO" id="GO:0070679">
    <property type="term" value="F:inositol 1,4,5 trisphosphate binding"/>
    <property type="evidence" value="ECO:0007669"/>
    <property type="project" value="TreeGrafter"/>
</dbReference>
<feature type="transmembrane region" description="Helical" evidence="6">
    <location>
        <begin position="917"/>
        <end position="936"/>
    </location>
</feature>
<dbReference type="InterPro" id="IPR036770">
    <property type="entry name" value="Ankyrin_rpt-contain_sf"/>
</dbReference>
<name>A0AB34K5P2_PRYPA</name>
<dbReference type="PROSITE" id="PS50297">
    <property type="entry name" value="ANK_REP_REGION"/>
    <property type="match status" value="2"/>
</dbReference>
<keyword evidence="6" id="KW-0812">Transmembrane</keyword>
<organism evidence="7 8">
    <name type="scientific">Prymnesium parvum</name>
    <name type="common">Toxic golden alga</name>
    <dbReference type="NCBI Taxonomy" id="97485"/>
    <lineage>
        <taxon>Eukaryota</taxon>
        <taxon>Haptista</taxon>
        <taxon>Haptophyta</taxon>
        <taxon>Prymnesiophyceae</taxon>
        <taxon>Prymnesiales</taxon>
        <taxon>Prymnesiaceae</taxon>
        <taxon>Prymnesium</taxon>
    </lineage>
</organism>
<dbReference type="Proteomes" id="UP001515480">
    <property type="component" value="Unassembled WGS sequence"/>
</dbReference>
<sequence length="1171" mass="128598">MSVRSAPSEREDPPPPPPNGPYQPLYFTTKISSITLQVTALIEACALGQPAAVEDELRRIEESFGRSALTIELRAMDDWAGSTPLHWAAYSDCGEAINLLLDANADIMMTNRLDDSTALHLTGRYGSTRAASALIAAGALVSACNKLGNTALHECCSPARAVLRGAGAQLRVATDLLKARAPVDIHNRSPFLSENGDSFTRGVTPLLIAAEVGSVNMIRLLLTWGADPFTLSIIYDNESDEPQQYQLVVAAPAAASSAAGAPAASGQSKSRRESLLDKRIQFSAQKPPTRGSGFAAVVAAAASSKLEAECRSASSSGDPPPAVHKAPSEPAPAIDHPARKCMAKKANTWKAISFRARGMAAPKGNARPPPEGRTPVQMALGAGHLLALAELLLGMWRRGGKPHSHADVELLEPQEIAAAVLRLWISKEPLRHETSVMMHAFATIMLSLKHTPFTRTGANDRSMRADSPRNPVLNALKMSVHSRAEAYRLERGGRRQLASRVHGLSSTFQLVALALLDGANVATEEAKAPYSRWNVRKGPTQQGIHPVHAYTVWLQHGTTYAAANRCHIFLADSLVYTHVRSVFLPRFLPPGGLLHQLTFGAANLAWFPALIFMPQRMLVAQIKAQNTMQEGNWWVVWLYPYGGAINRFTSALAFAILLTLRIAPEDTQLHAADYTLLAWTIAIALSIVEEIYYQGWTDWAAEVFNMLEVAILIPLAGMDGCMIRDLIATEPSPTVAQLGRSLQAFATLLAWLRLLRACYYFPFAGPQMLTIQYLIGDLAGLLPLMLFIFVAFTCAFSVLTYGGYDRDDSFFTFFLNMMRQLVGITLNAEPQQLETTFPGADFGTNTGAELSIFLLMCMFGLLVVVLMLSLIVAKFAQSVEYVSKSLDRVYKLKFAQVTYASFIRLQTSAVVPQPLNLLRRLVLLCYATVATLLWLVRPRHKRVRPDIQPHPNAKRKMTRNDDSSRKLGRLFSFSNAAQLVSQGTGAGVTNEVSRFIEAAISEVNLFPESVEAYCQRNEYMLVEEERDLDLLSRVSDSSRAQQMHAKALQAGQERQEEELKRQTLAAQLVAEQLALTEERLQQIESHLLDHQPPHASRIRSYRIGERRRENHIKLRGESIETRGETVEPRGESTDNVNPSSPDAAMLPKWKEAHGSAHDSQVSSRRSSAAGD</sequence>
<feature type="compositionally biased region" description="Polar residues" evidence="5">
    <location>
        <begin position="1157"/>
        <end position="1171"/>
    </location>
</feature>
<feature type="region of interest" description="Disordered" evidence="5">
    <location>
        <begin position="310"/>
        <end position="335"/>
    </location>
</feature>
<protein>
    <recommendedName>
        <fullName evidence="9">Ion transport domain-containing protein</fullName>
    </recommendedName>
</protein>
<dbReference type="Gene3D" id="1.25.40.20">
    <property type="entry name" value="Ankyrin repeat-containing domain"/>
    <property type="match status" value="1"/>
</dbReference>
<keyword evidence="6" id="KW-0472">Membrane</keyword>
<comment type="caution">
    <text evidence="7">The sequence shown here is derived from an EMBL/GenBank/DDBJ whole genome shotgun (WGS) entry which is preliminary data.</text>
</comment>
<dbReference type="PANTHER" id="PTHR10117:SF54">
    <property type="entry name" value="TRANSIENT RECEPTOR POTENTIAL-GAMMA PROTEIN"/>
    <property type="match status" value="1"/>
</dbReference>
<evidence type="ECO:0000256" key="3">
    <source>
        <dbReference type="ARBA" id="ARBA00023303"/>
    </source>
</evidence>
<reference evidence="7 8" key="1">
    <citation type="journal article" date="2024" name="Science">
        <title>Giant polyketide synthase enzymes in the biosynthesis of giant marine polyether toxins.</title>
        <authorList>
            <person name="Fallon T.R."/>
            <person name="Shende V.V."/>
            <person name="Wierzbicki I.H."/>
            <person name="Pendleton A.L."/>
            <person name="Watervoot N.F."/>
            <person name="Auber R.P."/>
            <person name="Gonzalez D.J."/>
            <person name="Wisecaver J.H."/>
            <person name="Moore B.S."/>
        </authorList>
    </citation>
    <scope>NUCLEOTIDE SEQUENCE [LARGE SCALE GENOMIC DNA]</scope>
    <source>
        <strain evidence="7 8">12B1</strain>
    </source>
</reference>
<evidence type="ECO:0000256" key="1">
    <source>
        <dbReference type="ARBA" id="ARBA00022448"/>
    </source>
</evidence>
<dbReference type="SUPFAM" id="SSF48403">
    <property type="entry name" value="Ankyrin repeat"/>
    <property type="match status" value="1"/>
</dbReference>
<feature type="repeat" description="ANK" evidence="4">
    <location>
        <begin position="201"/>
        <end position="227"/>
    </location>
</feature>
<evidence type="ECO:0000313" key="8">
    <source>
        <dbReference type="Proteomes" id="UP001515480"/>
    </source>
</evidence>
<feature type="transmembrane region" description="Helical" evidence="6">
    <location>
        <begin position="593"/>
        <end position="613"/>
    </location>
</feature>
<dbReference type="Pfam" id="PF12796">
    <property type="entry name" value="Ank_2"/>
    <property type="match status" value="1"/>
</dbReference>
<keyword evidence="3" id="KW-0407">Ion channel</keyword>
<dbReference type="SMART" id="SM00248">
    <property type="entry name" value="ANK"/>
    <property type="match status" value="4"/>
</dbReference>
<feature type="transmembrane region" description="Helical" evidence="6">
    <location>
        <begin position="778"/>
        <end position="804"/>
    </location>
</feature>
<dbReference type="PANTHER" id="PTHR10117">
    <property type="entry name" value="TRANSIENT RECEPTOR POTENTIAL CHANNEL"/>
    <property type="match status" value="1"/>
</dbReference>
<dbReference type="Pfam" id="PF00023">
    <property type="entry name" value="Ank"/>
    <property type="match status" value="1"/>
</dbReference>
<keyword evidence="4" id="KW-0040">ANK repeat</keyword>
<dbReference type="GO" id="GO:0034703">
    <property type="term" value="C:cation channel complex"/>
    <property type="evidence" value="ECO:0007669"/>
    <property type="project" value="TreeGrafter"/>
</dbReference>
<feature type="transmembrane region" description="Helical" evidence="6">
    <location>
        <begin position="852"/>
        <end position="873"/>
    </location>
</feature>
<keyword evidence="8" id="KW-1185">Reference proteome</keyword>
<dbReference type="GO" id="GO:0005886">
    <property type="term" value="C:plasma membrane"/>
    <property type="evidence" value="ECO:0007669"/>
    <property type="project" value="TreeGrafter"/>
</dbReference>
<evidence type="ECO:0000313" key="7">
    <source>
        <dbReference type="EMBL" id="KAL1528296.1"/>
    </source>
</evidence>
<feature type="transmembrane region" description="Helical" evidence="6">
    <location>
        <begin position="633"/>
        <end position="660"/>
    </location>
</feature>
<dbReference type="InterPro" id="IPR002153">
    <property type="entry name" value="TRPC_channel"/>
</dbReference>
<evidence type="ECO:0008006" key="9">
    <source>
        <dbReference type="Google" id="ProtNLM"/>
    </source>
</evidence>
<dbReference type="InterPro" id="IPR002110">
    <property type="entry name" value="Ankyrin_rpt"/>
</dbReference>
<keyword evidence="1" id="KW-0813">Transport</keyword>
<dbReference type="GO" id="GO:0015279">
    <property type="term" value="F:store-operated calcium channel activity"/>
    <property type="evidence" value="ECO:0007669"/>
    <property type="project" value="TreeGrafter"/>
</dbReference>
<accession>A0AB34K5P2</accession>
<dbReference type="EMBL" id="JBGBPQ010000002">
    <property type="protein sequence ID" value="KAL1528296.1"/>
    <property type="molecule type" value="Genomic_DNA"/>
</dbReference>
<evidence type="ECO:0000256" key="6">
    <source>
        <dbReference type="SAM" id="Phobius"/>
    </source>
</evidence>
<gene>
    <name evidence="7" type="ORF">AB1Y20_009652</name>
</gene>
<feature type="repeat" description="ANK" evidence="4">
    <location>
        <begin position="80"/>
        <end position="112"/>
    </location>
</feature>